<keyword evidence="1" id="KW-0812">Transmembrane</keyword>
<keyword evidence="1" id="KW-0472">Membrane</keyword>
<protein>
    <submittedName>
        <fullName evidence="2">Uncharacterized protein</fullName>
    </submittedName>
</protein>
<accession>A0AAV2SEH2</accession>
<evidence type="ECO:0000313" key="2">
    <source>
        <dbReference type="EMBL" id="CAL4184000.1"/>
    </source>
</evidence>
<proteinExistence type="predicted"/>
<name>A0AAV2SEH2_MEGNR</name>
<comment type="caution">
    <text evidence="2">The sequence shown here is derived from an EMBL/GenBank/DDBJ whole genome shotgun (WGS) entry which is preliminary data.</text>
</comment>
<dbReference type="EMBL" id="CAXKWB010061174">
    <property type="protein sequence ID" value="CAL4184000.1"/>
    <property type="molecule type" value="Genomic_DNA"/>
</dbReference>
<gene>
    <name evidence="2" type="ORF">MNOR_LOCUS35748</name>
</gene>
<reference evidence="2 3" key="1">
    <citation type="submission" date="2024-05" db="EMBL/GenBank/DDBJ databases">
        <authorList>
            <person name="Wallberg A."/>
        </authorList>
    </citation>
    <scope>NUCLEOTIDE SEQUENCE [LARGE SCALE GENOMIC DNA]</scope>
</reference>
<organism evidence="2 3">
    <name type="scientific">Meganyctiphanes norvegica</name>
    <name type="common">Northern krill</name>
    <name type="synonym">Thysanopoda norvegica</name>
    <dbReference type="NCBI Taxonomy" id="48144"/>
    <lineage>
        <taxon>Eukaryota</taxon>
        <taxon>Metazoa</taxon>
        <taxon>Ecdysozoa</taxon>
        <taxon>Arthropoda</taxon>
        <taxon>Crustacea</taxon>
        <taxon>Multicrustacea</taxon>
        <taxon>Malacostraca</taxon>
        <taxon>Eumalacostraca</taxon>
        <taxon>Eucarida</taxon>
        <taxon>Euphausiacea</taxon>
        <taxon>Euphausiidae</taxon>
        <taxon>Meganyctiphanes</taxon>
    </lineage>
</organism>
<keyword evidence="1" id="KW-1133">Transmembrane helix</keyword>
<evidence type="ECO:0000256" key="1">
    <source>
        <dbReference type="SAM" id="Phobius"/>
    </source>
</evidence>
<evidence type="ECO:0000313" key="3">
    <source>
        <dbReference type="Proteomes" id="UP001497623"/>
    </source>
</evidence>
<sequence length="133" mass="13737">TSVDQQPSGTTAPPNYSAFTQTTSGEYIANTMSTVVTTGSIFGSGLLGNSTLPLLLAGAGFLGLGLLAFLGGLALGALADSDISISAKRKEDGQQYYDGYDAPGSSYLSYAKRSMEALSPVLESLQKAYETYG</sequence>
<feature type="transmembrane region" description="Helical" evidence="1">
    <location>
        <begin position="54"/>
        <end position="79"/>
    </location>
</feature>
<dbReference type="Proteomes" id="UP001497623">
    <property type="component" value="Unassembled WGS sequence"/>
</dbReference>
<keyword evidence="3" id="KW-1185">Reference proteome</keyword>
<feature type="non-terminal residue" evidence="2">
    <location>
        <position position="1"/>
    </location>
</feature>
<dbReference type="AlphaFoldDB" id="A0AAV2SEH2"/>